<accession>A0A4R6YY40</accession>
<organism evidence="4 5">
    <name type="scientific">Tahibacter aquaticus</name>
    <dbReference type="NCBI Taxonomy" id="520092"/>
    <lineage>
        <taxon>Bacteria</taxon>
        <taxon>Pseudomonadati</taxon>
        <taxon>Pseudomonadota</taxon>
        <taxon>Gammaproteobacteria</taxon>
        <taxon>Lysobacterales</taxon>
        <taxon>Rhodanobacteraceae</taxon>
        <taxon>Tahibacter</taxon>
    </lineage>
</organism>
<keyword evidence="1" id="KW-0732">Signal</keyword>
<dbReference type="InterPro" id="IPR003137">
    <property type="entry name" value="PA_domain"/>
</dbReference>
<sequence length="239" mass="24371">MNKQSKKFLGPPAKVTVNTPAGIAGVYDAQTAEFGASVAANPVTADVVLVNDGSGTATDGCETPFVNAAAIAGKMALIDRGTCDFTIKVKNAQDGGAVGVIIANNAAGLPGMSGVDPTITIPSLGTTQAAGTAMKANLPAPGVNAKLGVQTGAGLAGTQQGCVRMFAPNPVRTGSSVSHFHSEDFPNLLMGPSLNRSIFNKVDLTLPLFQDIDWRTNPEDTLFIDDFEPNPCAASASVP</sequence>
<protein>
    <submittedName>
        <fullName evidence="4">PA domain-containing protein</fullName>
    </submittedName>
</protein>
<proteinExistence type="predicted"/>
<dbReference type="Pfam" id="PF02225">
    <property type="entry name" value="PA"/>
    <property type="match status" value="1"/>
</dbReference>
<dbReference type="RefSeq" id="WP_166654026.1">
    <property type="nucleotide sequence ID" value="NZ_SNZH01000006.1"/>
</dbReference>
<evidence type="ECO:0000256" key="2">
    <source>
        <dbReference type="ARBA" id="ARBA00023180"/>
    </source>
</evidence>
<dbReference type="EMBL" id="SNZH01000006">
    <property type="protein sequence ID" value="TDR43921.1"/>
    <property type="molecule type" value="Genomic_DNA"/>
</dbReference>
<dbReference type="AlphaFoldDB" id="A0A4R6YY40"/>
<name>A0A4R6YY40_9GAMM</name>
<evidence type="ECO:0000313" key="4">
    <source>
        <dbReference type="EMBL" id="TDR43921.1"/>
    </source>
</evidence>
<gene>
    <name evidence="4" type="ORF">DFR29_10663</name>
</gene>
<dbReference type="Gene3D" id="3.50.30.30">
    <property type="match status" value="1"/>
</dbReference>
<keyword evidence="2" id="KW-0325">Glycoprotein</keyword>
<evidence type="ECO:0000256" key="1">
    <source>
        <dbReference type="ARBA" id="ARBA00022729"/>
    </source>
</evidence>
<feature type="domain" description="PA" evidence="3">
    <location>
        <begin position="43"/>
        <end position="133"/>
    </location>
</feature>
<dbReference type="SUPFAM" id="SSF52025">
    <property type="entry name" value="PA domain"/>
    <property type="match status" value="1"/>
</dbReference>
<dbReference type="Proteomes" id="UP000295293">
    <property type="component" value="Unassembled WGS sequence"/>
</dbReference>
<reference evidence="4 5" key="1">
    <citation type="submission" date="2019-03" db="EMBL/GenBank/DDBJ databases">
        <title>Genomic Encyclopedia of Type Strains, Phase IV (KMG-IV): sequencing the most valuable type-strain genomes for metagenomic binning, comparative biology and taxonomic classification.</title>
        <authorList>
            <person name="Goeker M."/>
        </authorList>
    </citation>
    <scope>NUCLEOTIDE SEQUENCE [LARGE SCALE GENOMIC DNA]</scope>
    <source>
        <strain evidence="4 5">DSM 21667</strain>
    </source>
</reference>
<evidence type="ECO:0000313" key="5">
    <source>
        <dbReference type="Proteomes" id="UP000295293"/>
    </source>
</evidence>
<evidence type="ECO:0000259" key="3">
    <source>
        <dbReference type="Pfam" id="PF02225"/>
    </source>
</evidence>
<dbReference type="PANTHER" id="PTHR22702">
    <property type="entry name" value="PROTEASE-ASSOCIATED DOMAIN-CONTAINING PROTEIN"/>
    <property type="match status" value="1"/>
</dbReference>
<keyword evidence="5" id="KW-1185">Reference proteome</keyword>
<dbReference type="InterPro" id="IPR046450">
    <property type="entry name" value="PA_dom_sf"/>
</dbReference>
<dbReference type="PANTHER" id="PTHR22702:SF1">
    <property type="entry name" value="PROTEASE-ASSOCIATED DOMAIN-CONTAINING PROTEIN 1"/>
    <property type="match status" value="1"/>
</dbReference>
<dbReference type="CDD" id="cd04818">
    <property type="entry name" value="PA_subtilisin_1"/>
    <property type="match status" value="1"/>
</dbReference>
<comment type="caution">
    <text evidence="4">The sequence shown here is derived from an EMBL/GenBank/DDBJ whole genome shotgun (WGS) entry which is preliminary data.</text>
</comment>